<feature type="region of interest" description="Disordered" evidence="1">
    <location>
        <begin position="64"/>
        <end position="93"/>
    </location>
</feature>
<dbReference type="AlphaFoldDB" id="A0AAN9R608"/>
<protein>
    <submittedName>
        <fullName evidence="2">Uncharacterized protein</fullName>
    </submittedName>
</protein>
<organism evidence="2 3">
    <name type="scientific">Canavalia gladiata</name>
    <name type="common">Sword bean</name>
    <name type="synonym">Dolichos gladiatus</name>
    <dbReference type="NCBI Taxonomy" id="3824"/>
    <lineage>
        <taxon>Eukaryota</taxon>
        <taxon>Viridiplantae</taxon>
        <taxon>Streptophyta</taxon>
        <taxon>Embryophyta</taxon>
        <taxon>Tracheophyta</taxon>
        <taxon>Spermatophyta</taxon>
        <taxon>Magnoliopsida</taxon>
        <taxon>eudicotyledons</taxon>
        <taxon>Gunneridae</taxon>
        <taxon>Pentapetalae</taxon>
        <taxon>rosids</taxon>
        <taxon>fabids</taxon>
        <taxon>Fabales</taxon>
        <taxon>Fabaceae</taxon>
        <taxon>Papilionoideae</taxon>
        <taxon>50 kb inversion clade</taxon>
        <taxon>NPAAA clade</taxon>
        <taxon>indigoferoid/millettioid clade</taxon>
        <taxon>Phaseoleae</taxon>
        <taxon>Canavalia</taxon>
    </lineage>
</organism>
<reference evidence="2 3" key="1">
    <citation type="submission" date="2024-01" db="EMBL/GenBank/DDBJ databases">
        <title>The genomes of 5 underutilized Papilionoideae crops provide insights into root nodulation and disease resistanc.</title>
        <authorList>
            <person name="Jiang F."/>
        </authorList>
    </citation>
    <scope>NUCLEOTIDE SEQUENCE [LARGE SCALE GENOMIC DNA]</scope>
    <source>
        <strain evidence="2">LVBAO_FW01</strain>
        <tissue evidence="2">Leaves</tissue>
    </source>
</reference>
<dbReference type="EMBL" id="JAYMYQ010000001">
    <property type="protein sequence ID" value="KAK7360527.1"/>
    <property type="molecule type" value="Genomic_DNA"/>
</dbReference>
<feature type="compositionally biased region" description="Basic and acidic residues" evidence="1">
    <location>
        <begin position="66"/>
        <end position="83"/>
    </location>
</feature>
<sequence>MAELRVNQSIPTPRHRDELPRRLELPWPALPQEQASMASDGFCYGFSVNYLGDRNSFIKTRASRSYRKDGVHRDPRTEARDETEGTNGIESYFPNAPARTALERAPCACNRGG</sequence>
<name>A0AAN9R608_CANGL</name>
<keyword evidence="3" id="KW-1185">Reference proteome</keyword>
<evidence type="ECO:0000313" key="2">
    <source>
        <dbReference type="EMBL" id="KAK7360527.1"/>
    </source>
</evidence>
<evidence type="ECO:0000313" key="3">
    <source>
        <dbReference type="Proteomes" id="UP001367508"/>
    </source>
</evidence>
<gene>
    <name evidence="2" type="ORF">VNO77_02529</name>
</gene>
<proteinExistence type="predicted"/>
<dbReference type="Proteomes" id="UP001367508">
    <property type="component" value="Unassembled WGS sequence"/>
</dbReference>
<evidence type="ECO:0000256" key="1">
    <source>
        <dbReference type="SAM" id="MobiDB-lite"/>
    </source>
</evidence>
<accession>A0AAN9R608</accession>
<comment type="caution">
    <text evidence="2">The sequence shown here is derived from an EMBL/GenBank/DDBJ whole genome shotgun (WGS) entry which is preliminary data.</text>
</comment>